<evidence type="ECO:0000259" key="16">
    <source>
        <dbReference type="Pfam" id="PF21634"/>
    </source>
</evidence>
<feature type="domain" description="Helicase MOV-10-like beta-barrel" evidence="16">
    <location>
        <begin position="286"/>
        <end position="372"/>
    </location>
</feature>
<dbReference type="GO" id="GO:0036464">
    <property type="term" value="C:cytoplasmic ribonucleoprotein granule"/>
    <property type="evidence" value="ECO:0007669"/>
    <property type="project" value="UniProtKB-SubCell"/>
</dbReference>
<keyword evidence="6" id="KW-0378">Hydrolase</keyword>
<keyword evidence="8" id="KW-0067">ATP-binding</keyword>
<dbReference type="GO" id="GO:0005524">
    <property type="term" value="F:ATP binding"/>
    <property type="evidence" value="ECO:0007669"/>
    <property type="project" value="UniProtKB-KW"/>
</dbReference>
<evidence type="ECO:0000259" key="12">
    <source>
        <dbReference type="Pfam" id="PF12874"/>
    </source>
</evidence>
<dbReference type="GO" id="GO:0016787">
    <property type="term" value="F:hydrolase activity"/>
    <property type="evidence" value="ECO:0007669"/>
    <property type="project" value="UniProtKB-KW"/>
</dbReference>
<feature type="domain" description="Helicase MOV-10 helical" evidence="17">
    <location>
        <begin position="217"/>
        <end position="285"/>
    </location>
</feature>
<dbReference type="InterPro" id="IPR027417">
    <property type="entry name" value="P-loop_NTPase"/>
</dbReference>
<evidence type="ECO:0000256" key="7">
    <source>
        <dbReference type="ARBA" id="ARBA00022806"/>
    </source>
</evidence>
<name>A0A147BNX8_IXORI</name>
<comment type="catalytic activity">
    <reaction evidence="11">
        <text>ATP + H2O = ADP + phosphate + H(+)</text>
        <dbReference type="Rhea" id="RHEA:13065"/>
        <dbReference type="ChEBI" id="CHEBI:15377"/>
        <dbReference type="ChEBI" id="CHEBI:15378"/>
        <dbReference type="ChEBI" id="CHEBI:30616"/>
        <dbReference type="ChEBI" id="CHEBI:43474"/>
        <dbReference type="ChEBI" id="CHEBI:456216"/>
        <dbReference type="EC" id="3.6.4.13"/>
    </reaction>
</comment>
<dbReference type="Pfam" id="PF13086">
    <property type="entry name" value="AAA_11"/>
    <property type="match status" value="2"/>
</dbReference>
<dbReference type="PANTHER" id="PTHR45418">
    <property type="entry name" value="CANCER/TESTIS ANTIGEN 55"/>
    <property type="match status" value="1"/>
</dbReference>
<evidence type="ECO:0000256" key="2">
    <source>
        <dbReference type="ARBA" id="ARBA00005601"/>
    </source>
</evidence>
<keyword evidence="4" id="KW-0963">Cytoplasm</keyword>
<feature type="domain" description="DNA2/NAM7 helicase helicase" evidence="13">
    <location>
        <begin position="425"/>
        <end position="508"/>
    </location>
</feature>
<dbReference type="GO" id="GO:0031047">
    <property type="term" value="P:regulatory ncRNA-mediated gene silencing"/>
    <property type="evidence" value="ECO:0007669"/>
    <property type="project" value="UniProtKB-KW"/>
</dbReference>
<protein>
    <recommendedName>
        <fullName evidence="3">RNA helicase</fullName>
        <ecNumber evidence="3">3.6.4.13</ecNumber>
    </recommendedName>
</protein>
<dbReference type="InterPro" id="IPR026122">
    <property type="entry name" value="MOV-10/SDE3_DEXXQ/H-box"/>
</dbReference>
<feature type="domain" description="Helicase MOV-10 Ig-like" evidence="15">
    <location>
        <begin position="41"/>
        <end position="166"/>
    </location>
</feature>
<evidence type="ECO:0000256" key="1">
    <source>
        <dbReference type="ARBA" id="ARBA00004331"/>
    </source>
</evidence>
<dbReference type="InterPro" id="IPR041679">
    <property type="entry name" value="DNA2/NAM7-like_C"/>
</dbReference>
<dbReference type="Pfam" id="PF12874">
    <property type="entry name" value="zf-met"/>
    <property type="match status" value="1"/>
</dbReference>
<dbReference type="SUPFAM" id="SSF52540">
    <property type="entry name" value="P-loop containing nucleoside triphosphate hydrolases"/>
    <property type="match status" value="1"/>
</dbReference>
<dbReference type="EC" id="3.6.4.13" evidence="3"/>
<evidence type="ECO:0000259" key="14">
    <source>
        <dbReference type="Pfam" id="PF13087"/>
    </source>
</evidence>
<keyword evidence="9" id="KW-0694">RNA-binding</keyword>
<dbReference type="CDD" id="cd18038">
    <property type="entry name" value="DEXXQc_Helz-like"/>
    <property type="match status" value="1"/>
</dbReference>
<dbReference type="GO" id="GO:0032574">
    <property type="term" value="F:5'-3' RNA helicase activity"/>
    <property type="evidence" value="ECO:0007669"/>
    <property type="project" value="InterPro"/>
</dbReference>
<feature type="domain" description="DNA2/NAM7 helicase-like C-terminal" evidence="14">
    <location>
        <begin position="628"/>
        <end position="841"/>
    </location>
</feature>
<evidence type="ECO:0000259" key="17">
    <source>
        <dbReference type="Pfam" id="PF21635"/>
    </source>
</evidence>
<dbReference type="InterPro" id="IPR013087">
    <property type="entry name" value="Znf_C2H2_type"/>
</dbReference>
<evidence type="ECO:0000256" key="10">
    <source>
        <dbReference type="ARBA" id="ARBA00023158"/>
    </source>
</evidence>
<feature type="domain" description="DNA2/NAM7 helicase helicase" evidence="13">
    <location>
        <begin position="539"/>
        <end position="619"/>
    </location>
</feature>
<sequence>QYRCELCDYSCRSSEARANHLNSKRHFVEFLKYYLWQHEEKLVRNKRNVTISCLEIEDSVPSICFQAQQGRSVELTLRVEVSSESPFDVTLQACTLLHPIPIFSLDDPGGVSTADREVTIPAGSHYFITLCCQSPEPGKFRVPLAFKFQEGGAEGRLFTIVRYLEVTCYEDGGDDLEPLEPYYFVPPLPMLEDADRIIRADKVTNVTPQELELKLPLQRYELPKELVLLQQHNMKHWDEMEEDHAKLLLFIQKHLDDPLSESTYWGYFSTLLFLEEIQMFTDIRKYDMKAVPLRPCPTHTDWFVLEVPGLVEGRPALLKGDRLYARLSTCDMLEVLEYEGIVRETKTGAVWVSFSKRFLKEFVKGMKFDVRFTYNRLPLRLMHRAIAMCEKCELWNFVLPKFDLPSEPAVKLGRLTCFNKNVQGNSEQFTAVKNILLGVHRPYPYLLFGPPGTGKTVTLVEALKQICHIIPSSHILVLAPSNSASDLLAERLLEHLMPSQIFRMYATSVNPNKVSKKLMKCCNYKPNDRSFFFPACEKLQKYKVIVSTLATSGKLVSAKMPLNHFTHVFVDEAGHSLEPECLIPVVGLMSPWEPSQRGTGGHLVLAGDPLQLGPVIRSKLARSYGFGVSLLERLMELPPYQRLENGHYNPQMLTKLLKNFRSHADILEIPNHMFYEEELQVYADECITSCMLQWEGLPRKGVPLLFHGVCGRDLRESSNPSYYNPEEAKVVVDYATTLLQGKSGLGVHIREEDVGIISPYRKQVLKIRTLLEKRGHGGITVGSTEEFQGQERLVIIISTVRSNPNLLGNDFRHDVGFLRNRKRFNVAVTRAKSLLIVVGNPHTLSKDPCWRRLLQFCVKRRAYKGVHFGERADQIEDLEQRFAMAGIVDEISPEDELVFEGRIPITQKTLQEEPRWREEL</sequence>
<dbReference type="InterPro" id="IPR047187">
    <property type="entry name" value="SF1_C_Upf1"/>
</dbReference>
<evidence type="ECO:0000256" key="9">
    <source>
        <dbReference type="ARBA" id="ARBA00022884"/>
    </source>
</evidence>
<proteinExistence type="inferred from homology"/>
<evidence type="ECO:0000256" key="8">
    <source>
        <dbReference type="ARBA" id="ARBA00022840"/>
    </source>
</evidence>
<evidence type="ECO:0000313" key="18">
    <source>
        <dbReference type="EMBL" id="JAR92453.1"/>
    </source>
</evidence>
<dbReference type="GO" id="GO:0003723">
    <property type="term" value="F:RNA binding"/>
    <property type="evidence" value="ECO:0007669"/>
    <property type="project" value="UniProtKB-KW"/>
</dbReference>
<feature type="non-terminal residue" evidence="18">
    <location>
        <position position="1"/>
    </location>
</feature>
<organism evidence="18">
    <name type="scientific">Ixodes ricinus</name>
    <name type="common">Common tick</name>
    <name type="synonym">Acarus ricinus</name>
    <dbReference type="NCBI Taxonomy" id="34613"/>
    <lineage>
        <taxon>Eukaryota</taxon>
        <taxon>Metazoa</taxon>
        <taxon>Ecdysozoa</taxon>
        <taxon>Arthropoda</taxon>
        <taxon>Chelicerata</taxon>
        <taxon>Arachnida</taxon>
        <taxon>Acari</taxon>
        <taxon>Parasitiformes</taxon>
        <taxon>Ixodida</taxon>
        <taxon>Ixodoidea</taxon>
        <taxon>Ixodidae</taxon>
        <taxon>Ixodinae</taxon>
        <taxon>Ixodes</taxon>
    </lineage>
</organism>
<dbReference type="Pfam" id="PF21635">
    <property type="entry name" value="Mov-10_helical"/>
    <property type="match status" value="1"/>
</dbReference>
<evidence type="ECO:0000256" key="4">
    <source>
        <dbReference type="ARBA" id="ARBA00022490"/>
    </source>
</evidence>
<dbReference type="Gene3D" id="3.40.50.300">
    <property type="entry name" value="P-loop containing nucleotide triphosphate hydrolases"/>
    <property type="match status" value="2"/>
</dbReference>
<accession>A0A147BNX8</accession>
<dbReference type="InterPro" id="IPR049079">
    <property type="entry name" value="Mov-10_helical"/>
</dbReference>
<dbReference type="Pfam" id="PF13087">
    <property type="entry name" value="AAA_12"/>
    <property type="match status" value="1"/>
</dbReference>
<evidence type="ECO:0000256" key="6">
    <source>
        <dbReference type="ARBA" id="ARBA00022801"/>
    </source>
</evidence>
<keyword evidence="5" id="KW-0547">Nucleotide-binding</keyword>
<evidence type="ECO:0000259" key="15">
    <source>
        <dbReference type="Pfam" id="PF21633"/>
    </source>
</evidence>
<dbReference type="CDD" id="cd18808">
    <property type="entry name" value="SF1_C_Upf1"/>
    <property type="match status" value="1"/>
</dbReference>
<dbReference type="InterPro" id="IPR049080">
    <property type="entry name" value="MOV-10-like_beta-barrel"/>
</dbReference>
<feature type="domain" description="C2H2-type" evidence="12">
    <location>
        <begin position="2"/>
        <end position="26"/>
    </location>
</feature>
<reference evidence="18" key="1">
    <citation type="journal article" date="2018" name="PLoS Negl. Trop. Dis.">
        <title>Sialome diversity of ticks revealed by RNAseq of single tick salivary glands.</title>
        <authorList>
            <person name="Perner J."/>
            <person name="Kropackova S."/>
            <person name="Kopacek P."/>
            <person name="Ribeiro J.M."/>
        </authorList>
    </citation>
    <scope>NUCLEOTIDE SEQUENCE</scope>
    <source>
        <strain evidence="18">Siblings of single egg batch collected in Ceske Budejovice</strain>
        <tissue evidence="18">Salivary glands</tissue>
    </source>
</reference>
<dbReference type="EMBL" id="GEGO01002951">
    <property type="protein sequence ID" value="JAR92453.1"/>
    <property type="molecule type" value="Transcribed_RNA"/>
</dbReference>
<evidence type="ECO:0000259" key="13">
    <source>
        <dbReference type="Pfam" id="PF13086"/>
    </source>
</evidence>
<dbReference type="AlphaFoldDB" id="A0A147BNX8"/>
<comment type="subcellular location">
    <subcellularLocation>
        <location evidence="1">Cytoplasm</location>
        <location evidence="1">Cytoplasmic ribonucleoprotein granule</location>
    </subcellularLocation>
</comment>
<evidence type="ECO:0000256" key="5">
    <source>
        <dbReference type="ARBA" id="ARBA00022741"/>
    </source>
</evidence>
<keyword evidence="7 18" id="KW-0347">Helicase</keyword>
<evidence type="ECO:0000256" key="3">
    <source>
        <dbReference type="ARBA" id="ARBA00012552"/>
    </source>
</evidence>
<keyword evidence="10" id="KW-0943">RNA-mediated gene silencing</keyword>
<dbReference type="Pfam" id="PF21633">
    <property type="entry name" value="MOV-10_Ig-like"/>
    <property type="match status" value="1"/>
</dbReference>
<comment type="similarity">
    <text evidence="2">Belongs to the DNA2/NAM7 helicase family. SDE3 subfamily.</text>
</comment>
<dbReference type="InterPro" id="IPR049077">
    <property type="entry name" value="MOV-10_Ig-like"/>
</dbReference>
<dbReference type="PANTHER" id="PTHR45418:SF1">
    <property type="entry name" value="CANCER_TESTIS ANTIGEN 55"/>
    <property type="match status" value="1"/>
</dbReference>
<evidence type="ECO:0000256" key="11">
    <source>
        <dbReference type="ARBA" id="ARBA00047984"/>
    </source>
</evidence>
<dbReference type="FunFam" id="3.40.50.300:FF:000608">
    <property type="entry name" value="Mov10 RISC complex RNA helicase"/>
    <property type="match status" value="1"/>
</dbReference>
<dbReference type="Pfam" id="PF21634">
    <property type="entry name" value="MOV-10_beta-barrel"/>
    <property type="match status" value="1"/>
</dbReference>
<dbReference type="InterPro" id="IPR041677">
    <property type="entry name" value="DNA2/NAM7_AAA_11"/>
</dbReference>